<dbReference type="PROSITE" id="PS51082">
    <property type="entry name" value="WH2"/>
    <property type="match status" value="1"/>
</dbReference>
<keyword evidence="5" id="KW-0472">Membrane</keyword>
<evidence type="ECO:0000259" key="13">
    <source>
        <dbReference type="PROSITE" id="PS50195"/>
    </source>
</evidence>
<dbReference type="GO" id="GO:0043271">
    <property type="term" value="P:negative regulation of monoatomic ion transport"/>
    <property type="evidence" value="ECO:0007669"/>
    <property type="project" value="TreeGrafter"/>
</dbReference>
<feature type="compositionally biased region" description="Low complexity" evidence="11">
    <location>
        <begin position="546"/>
        <end position="561"/>
    </location>
</feature>
<evidence type="ECO:0000256" key="11">
    <source>
        <dbReference type="SAM" id="MobiDB-lite"/>
    </source>
</evidence>
<dbReference type="GO" id="GO:0035091">
    <property type="term" value="F:phosphatidylinositol binding"/>
    <property type="evidence" value="ECO:0007669"/>
    <property type="project" value="InterPro"/>
</dbReference>
<dbReference type="GO" id="GO:0004672">
    <property type="term" value="F:protein kinase activity"/>
    <property type="evidence" value="ECO:0007669"/>
    <property type="project" value="InterPro"/>
</dbReference>
<feature type="domain" description="WH2" evidence="14">
    <location>
        <begin position="649"/>
        <end position="668"/>
    </location>
</feature>
<dbReference type="InterPro" id="IPR001683">
    <property type="entry name" value="PX_dom"/>
</dbReference>
<evidence type="ECO:0000256" key="2">
    <source>
        <dbReference type="ARBA" id="ARBA00004496"/>
    </source>
</evidence>
<keyword evidence="4" id="KW-0963">Cytoplasm</keyword>
<dbReference type="GO" id="GO:0005770">
    <property type="term" value="C:late endosome"/>
    <property type="evidence" value="ECO:0007669"/>
    <property type="project" value="TreeGrafter"/>
</dbReference>
<dbReference type="GO" id="GO:0006622">
    <property type="term" value="P:protein targeting to lysosome"/>
    <property type="evidence" value="ECO:0007669"/>
    <property type="project" value="TreeGrafter"/>
</dbReference>
<evidence type="ECO:0000256" key="6">
    <source>
        <dbReference type="ARBA" id="ARBA00023203"/>
    </source>
</evidence>
<feature type="compositionally biased region" description="Low complexity" evidence="11">
    <location>
        <begin position="209"/>
        <end position="228"/>
    </location>
</feature>
<organism evidence="15">
    <name type="scientific">Corethrella appendiculata</name>
    <dbReference type="NCBI Taxonomy" id="1370023"/>
    <lineage>
        <taxon>Eukaryota</taxon>
        <taxon>Metazoa</taxon>
        <taxon>Ecdysozoa</taxon>
        <taxon>Arthropoda</taxon>
        <taxon>Hexapoda</taxon>
        <taxon>Insecta</taxon>
        <taxon>Pterygota</taxon>
        <taxon>Neoptera</taxon>
        <taxon>Endopterygota</taxon>
        <taxon>Diptera</taxon>
        <taxon>Nematocera</taxon>
        <taxon>Culicoidea</taxon>
        <taxon>Chaoboridae</taxon>
        <taxon>Corethrella</taxon>
    </lineage>
</organism>
<comment type="function">
    <text evidence="7">Binds to and modulates brain Na,K-ATPase subunits ATP1B1 and ATP1B3 and may thereby participate in the regulation of electrical excitability and synaptic transmission. May not display kinase activity.</text>
</comment>
<dbReference type="Pfam" id="PF07714">
    <property type="entry name" value="PK_Tyr_Ser-Thr"/>
    <property type="match status" value="1"/>
</dbReference>
<dbReference type="InterPro" id="IPR000719">
    <property type="entry name" value="Prot_kinase_dom"/>
</dbReference>
<evidence type="ECO:0000256" key="3">
    <source>
        <dbReference type="ARBA" id="ARBA00022475"/>
    </source>
</evidence>
<feature type="region of interest" description="Disordered" evidence="11">
    <location>
        <begin position="209"/>
        <end position="230"/>
    </location>
</feature>
<feature type="compositionally biased region" description="Low complexity" evidence="11">
    <location>
        <begin position="630"/>
        <end position="650"/>
    </location>
</feature>
<keyword evidence="3" id="KW-1003">Cell membrane</keyword>
<dbReference type="Pfam" id="PF00787">
    <property type="entry name" value="PX"/>
    <property type="match status" value="1"/>
</dbReference>
<evidence type="ECO:0000259" key="14">
    <source>
        <dbReference type="PROSITE" id="PS51082"/>
    </source>
</evidence>
<evidence type="ECO:0000313" key="15">
    <source>
        <dbReference type="EMBL" id="JAB59847.1"/>
    </source>
</evidence>
<dbReference type="PROSITE" id="PS50195">
    <property type="entry name" value="PX"/>
    <property type="match status" value="1"/>
</dbReference>
<keyword evidence="10" id="KW-0175">Coiled coil</keyword>
<dbReference type="GO" id="GO:0003779">
    <property type="term" value="F:actin binding"/>
    <property type="evidence" value="ECO:0007669"/>
    <property type="project" value="UniProtKB-KW"/>
</dbReference>
<dbReference type="EMBL" id="GANO01000024">
    <property type="protein sequence ID" value="JAB59847.1"/>
    <property type="molecule type" value="mRNA"/>
</dbReference>
<evidence type="ECO:0000256" key="8">
    <source>
        <dbReference type="ARBA" id="ARBA00069935"/>
    </source>
</evidence>
<dbReference type="SUPFAM" id="SSF64268">
    <property type="entry name" value="PX domain"/>
    <property type="match status" value="1"/>
</dbReference>
<keyword evidence="6" id="KW-0009">Actin-binding</keyword>
<dbReference type="GO" id="GO:0008333">
    <property type="term" value="P:endosome to lysosome transport"/>
    <property type="evidence" value="ECO:0007669"/>
    <property type="project" value="TreeGrafter"/>
</dbReference>
<dbReference type="InterPro" id="IPR011009">
    <property type="entry name" value="Kinase-like_dom_sf"/>
</dbReference>
<evidence type="ECO:0000259" key="12">
    <source>
        <dbReference type="PROSITE" id="PS50011"/>
    </source>
</evidence>
<evidence type="ECO:0000256" key="9">
    <source>
        <dbReference type="ARBA" id="ARBA00076739"/>
    </source>
</evidence>
<dbReference type="PROSITE" id="PS50011">
    <property type="entry name" value="PROTEIN_KINASE_DOM"/>
    <property type="match status" value="1"/>
</dbReference>
<feature type="compositionally biased region" description="Polar residues" evidence="11">
    <location>
        <begin position="562"/>
        <end position="593"/>
    </location>
</feature>
<dbReference type="AlphaFoldDB" id="U5EPX8"/>
<accession>U5EPX8</accession>
<reference evidence="15" key="1">
    <citation type="journal article" date="2014" name="Insect Biochem. Mol. Biol.">
        <title>An insight into the sialome of the frog biting fly, Corethrella appendiculata.</title>
        <authorList>
            <person name="Ribeiro J.M.C."/>
            <person name="Chagas A.C."/>
            <person name="Pham V.M."/>
            <person name="Lounibos L.P."/>
            <person name="Calvo E."/>
        </authorList>
    </citation>
    <scope>NUCLEOTIDE SEQUENCE</scope>
    <source>
        <tissue evidence="15">Salivary glands</tissue>
    </source>
</reference>
<evidence type="ECO:0000256" key="4">
    <source>
        <dbReference type="ARBA" id="ARBA00022490"/>
    </source>
</evidence>
<dbReference type="PANTHER" id="PTHR22999:SF40">
    <property type="entry name" value="PX DOMAIN-CONTAINING PROTEIN KINASE-LIKE PROTEIN"/>
    <property type="match status" value="1"/>
</dbReference>
<evidence type="ECO:0000256" key="5">
    <source>
        <dbReference type="ARBA" id="ARBA00023136"/>
    </source>
</evidence>
<feature type="region of interest" description="Disordered" evidence="11">
    <location>
        <begin position="626"/>
        <end position="650"/>
    </location>
</feature>
<proteinExistence type="evidence at transcript level"/>
<feature type="compositionally biased region" description="Pro residues" evidence="11">
    <location>
        <begin position="598"/>
        <end position="610"/>
    </location>
</feature>
<dbReference type="InterPro" id="IPR003124">
    <property type="entry name" value="WH2_dom"/>
</dbReference>
<dbReference type="GO" id="GO:0005769">
    <property type="term" value="C:early endosome"/>
    <property type="evidence" value="ECO:0007669"/>
    <property type="project" value="TreeGrafter"/>
</dbReference>
<dbReference type="GO" id="GO:0005886">
    <property type="term" value="C:plasma membrane"/>
    <property type="evidence" value="ECO:0007669"/>
    <property type="project" value="UniProtKB-SubCell"/>
</dbReference>
<dbReference type="GO" id="GO:0045022">
    <property type="term" value="P:early endosome to late endosome transport"/>
    <property type="evidence" value="ECO:0007669"/>
    <property type="project" value="TreeGrafter"/>
</dbReference>
<evidence type="ECO:0000256" key="7">
    <source>
        <dbReference type="ARBA" id="ARBA00054468"/>
    </source>
</evidence>
<dbReference type="Gene3D" id="1.10.510.10">
    <property type="entry name" value="Transferase(Phosphotransferase) domain 1"/>
    <property type="match status" value="1"/>
</dbReference>
<dbReference type="FunFam" id="3.30.1520.10:FF:000010">
    <property type="entry name" value="PX domain-containing protein kinase-like protein isoform X6"/>
    <property type="match status" value="1"/>
</dbReference>
<sequence length="672" mass="75573">MAIFEQRNEKKLILDETQELKILIESTQKINGHIEYILKIQRGPFPDNTWRILRRYNDFDQLNKCLQISKVELKFPGKKIIGNMRPEFIAERLIALQEYLNQILMNPILASSLPTKKFIDPDTYTQSFHDVALQYASMCLRTDSIYTLGLSLGPIGWRIRKHYFRVILKPQTTTTKHHLIKSSSQSHGKQHSTQICVTTSTEKEYSSVTASAKDSSASSSSTGSTGSGADKDKDELILCWTEFGPDKHIDEKEIHNVLKNFAGVQHPFILPIEYIAANDYGALVIRKFFKQGSLRDLLCGVKSPVNPFLSKYGSPKGRSSLPLKELALYGRQILEALKYLYSKGMAHGHVHCGNVIIVDSVARLIDVENFIFGVPSFYRPFFVKHPKISTSEAIDVYGFGHLMYEMSMGYPLQDSYAEQITDCPDSLKSLLESILLKESCKAGLPTLEQLTNHQFFKEYAGCFNEVYAKIMSGSAMKPHLKFSTNAKEQLKNQIQKTEARLRDEQKLTKNQKRLTKVQELMSSEEERKKSKHRTKLEHKQSKLRTQNSLQLNNGQQLQQQQHLASTSTVARSDSANSISDGNVISPPGYSNDSVTSPPSAPPLPTIIPPLPTVTMTTTTTIDQISKANESISNTKDSCSSSSTSTSNNNRSALLDSICNFNKTNLKKINLNE</sequence>
<dbReference type="InterPro" id="IPR001245">
    <property type="entry name" value="Ser-Thr/Tyr_kinase_cat_dom"/>
</dbReference>
<dbReference type="InterPro" id="IPR036871">
    <property type="entry name" value="PX_dom_sf"/>
</dbReference>
<dbReference type="PANTHER" id="PTHR22999">
    <property type="entry name" value="PX SERINE/THREONINE KINASE PXK"/>
    <property type="match status" value="1"/>
</dbReference>
<dbReference type="InterPro" id="IPR051837">
    <property type="entry name" value="SortingNexin/PXDomain-PKLike"/>
</dbReference>
<dbReference type="SMART" id="SM00312">
    <property type="entry name" value="PX"/>
    <property type="match status" value="1"/>
</dbReference>
<evidence type="ECO:0000256" key="10">
    <source>
        <dbReference type="SAM" id="Coils"/>
    </source>
</evidence>
<dbReference type="FunFam" id="1.10.510.10:FF:000830">
    <property type="entry name" value="PX domain-containing serine/threonine kinase"/>
    <property type="match status" value="1"/>
</dbReference>
<dbReference type="GO" id="GO:0005524">
    <property type="term" value="F:ATP binding"/>
    <property type="evidence" value="ECO:0007669"/>
    <property type="project" value="InterPro"/>
</dbReference>
<feature type="domain" description="Protein kinase" evidence="12">
    <location>
        <begin position="181"/>
        <end position="514"/>
    </location>
</feature>
<name>U5EPX8_9DIPT</name>
<evidence type="ECO:0000256" key="1">
    <source>
        <dbReference type="ARBA" id="ARBA00004202"/>
    </source>
</evidence>
<dbReference type="Gene3D" id="3.30.1520.10">
    <property type="entry name" value="Phox-like domain"/>
    <property type="match status" value="1"/>
</dbReference>
<dbReference type="SUPFAM" id="SSF56112">
    <property type="entry name" value="Protein kinase-like (PK-like)"/>
    <property type="match status" value="1"/>
</dbReference>
<feature type="coiled-coil region" evidence="10">
    <location>
        <begin position="480"/>
        <end position="507"/>
    </location>
</feature>
<comment type="subcellular location">
    <subcellularLocation>
        <location evidence="1">Cell membrane</location>
        <topology evidence="1">Peripheral membrane protein</topology>
    </subcellularLocation>
    <subcellularLocation>
        <location evidence="2">Cytoplasm</location>
    </subcellularLocation>
</comment>
<feature type="domain" description="PX" evidence="13">
    <location>
        <begin position="14"/>
        <end position="125"/>
    </location>
</feature>
<protein>
    <recommendedName>
        <fullName evidence="8">PX domain-containing protein kinase-like protein</fullName>
    </recommendedName>
    <alternativeName>
        <fullName evidence="9">Modulator of Na,K-ATPase</fullName>
    </alternativeName>
</protein>
<feature type="region of interest" description="Disordered" evidence="11">
    <location>
        <begin position="518"/>
        <end position="610"/>
    </location>
</feature>
<dbReference type="SMART" id="SM00220">
    <property type="entry name" value="S_TKc"/>
    <property type="match status" value="1"/>
</dbReference>